<organism evidence="1 2">
    <name type="scientific">Methylobacterium radiotolerans</name>
    <dbReference type="NCBI Taxonomy" id="31998"/>
    <lineage>
        <taxon>Bacteria</taxon>
        <taxon>Pseudomonadati</taxon>
        <taxon>Pseudomonadota</taxon>
        <taxon>Alphaproteobacteria</taxon>
        <taxon>Hyphomicrobiales</taxon>
        <taxon>Methylobacteriaceae</taxon>
        <taxon>Methylobacterium</taxon>
    </lineage>
</organism>
<gene>
    <name evidence="1" type="ORF">ABIC20_000437</name>
</gene>
<dbReference type="Proteomes" id="UP001549119">
    <property type="component" value="Unassembled WGS sequence"/>
</dbReference>
<protein>
    <submittedName>
        <fullName evidence="1">Uncharacterized protein</fullName>
    </submittedName>
</protein>
<dbReference type="EMBL" id="JBEPNW010000002">
    <property type="protein sequence ID" value="MET3863128.1"/>
    <property type="molecule type" value="Genomic_DNA"/>
</dbReference>
<name>A0ABV2N9F9_9HYPH</name>
<evidence type="ECO:0000313" key="1">
    <source>
        <dbReference type="EMBL" id="MET3863128.1"/>
    </source>
</evidence>
<proteinExistence type="predicted"/>
<evidence type="ECO:0000313" key="2">
    <source>
        <dbReference type="Proteomes" id="UP001549119"/>
    </source>
</evidence>
<reference evidence="1 2" key="1">
    <citation type="submission" date="2024-06" db="EMBL/GenBank/DDBJ databases">
        <title>Genomics of switchgrass bacterial isolates.</title>
        <authorList>
            <person name="Shade A."/>
        </authorList>
    </citation>
    <scope>NUCLEOTIDE SEQUENCE [LARGE SCALE GENOMIC DNA]</scope>
    <source>
        <strain evidence="1 2">PvP084</strain>
    </source>
</reference>
<comment type="caution">
    <text evidence="1">The sequence shown here is derived from an EMBL/GenBank/DDBJ whole genome shotgun (WGS) entry which is preliminary data.</text>
</comment>
<keyword evidence="2" id="KW-1185">Reference proteome</keyword>
<dbReference type="RefSeq" id="WP_245364343.1">
    <property type="nucleotide sequence ID" value="NZ_JBEPNV010000001.1"/>
</dbReference>
<accession>A0ABV2N9F9</accession>
<sequence>MPILQELGYVEERATRGRTGRRAWYMTEAGRKLLASLGIRESAEP</sequence>